<proteinExistence type="predicted"/>
<dbReference type="PRINTS" id="PR00019">
    <property type="entry name" value="LEURICHRPT"/>
</dbReference>
<dbReference type="PROSITE" id="PS51450">
    <property type="entry name" value="LRR"/>
    <property type="match status" value="4"/>
</dbReference>
<evidence type="ECO:0000313" key="4">
    <source>
        <dbReference type="Proteomes" id="UP001432322"/>
    </source>
</evidence>
<organism evidence="3 4">
    <name type="scientific">Pristionchus fissidentatus</name>
    <dbReference type="NCBI Taxonomy" id="1538716"/>
    <lineage>
        <taxon>Eukaryota</taxon>
        <taxon>Metazoa</taxon>
        <taxon>Ecdysozoa</taxon>
        <taxon>Nematoda</taxon>
        <taxon>Chromadorea</taxon>
        <taxon>Rhabditida</taxon>
        <taxon>Rhabditina</taxon>
        <taxon>Diplogasteromorpha</taxon>
        <taxon>Diplogasteroidea</taxon>
        <taxon>Neodiplogasteridae</taxon>
        <taxon>Pristionchus</taxon>
    </lineage>
</organism>
<sequence>IIQIPHISNSPNLHTLILNDNRISAIPPRAFAGYTGLENLHISNNPITSLNPSSFEVLNNLTYLTLINANLTKLERAPFEHLNNLEILDVSVNPIVDIEEDAFEPLHNLKNLGMLRNNITKIDKRLFAGRLPNLISLDLSNNQLKSFENGTFDKPIESIKLEGNPIVCDESLDWFVQWLADQRKSYGDLTIYCSLYFCNSKTTMPILLREMGLDDVVCAA</sequence>
<dbReference type="InterPro" id="IPR001611">
    <property type="entry name" value="Leu-rich_rpt"/>
</dbReference>
<dbReference type="Gene3D" id="3.80.10.10">
    <property type="entry name" value="Ribonuclease Inhibitor"/>
    <property type="match status" value="2"/>
</dbReference>
<dbReference type="InterPro" id="IPR003591">
    <property type="entry name" value="Leu-rich_rpt_typical-subtyp"/>
</dbReference>
<feature type="non-terminal residue" evidence="3">
    <location>
        <position position="1"/>
    </location>
</feature>
<name>A0AAV5URD7_9BILA</name>
<feature type="non-terminal residue" evidence="3">
    <location>
        <position position="220"/>
    </location>
</feature>
<gene>
    <name evidence="3" type="ORF">PFISCL1PPCAC_988</name>
</gene>
<dbReference type="InterPro" id="IPR032675">
    <property type="entry name" value="LRR_dom_sf"/>
</dbReference>
<dbReference type="EMBL" id="BTSY01000001">
    <property type="protein sequence ID" value="GMT09691.1"/>
    <property type="molecule type" value="Genomic_DNA"/>
</dbReference>
<protein>
    <submittedName>
        <fullName evidence="3">Uncharacterized protein</fullName>
    </submittedName>
</protein>
<accession>A0AAV5URD7</accession>
<evidence type="ECO:0000256" key="2">
    <source>
        <dbReference type="ARBA" id="ARBA00022737"/>
    </source>
</evidence>
<evidence type="ECO:0000256" key="1">
    <source>
        <dbReference type="ARBA" id="ARBA00022614"/>
    </source>
</evidence>
<comment type="caution">
    <text evidence="3">The sequence shown here is derived from an EMBL/GenBank/DDBJ whole genome shotgun (WGS) entry which is preliminary data.</text>
</comment>
<keyword evidence="1" id="KW-0433">Leucine-rich repeat</keyword>
<dbReference type="Pfam" id="PF13855">
    <property type="entry name" value="LRR_8"/>
    <property type="match status" value="2"/>
</dbReference>
<evidence type="ECO:0000313" key="3">
    <source>
        <dbReference type="EMBL" id="GMT09691.1"/>
    </source>
</evidence>
<dbReference type="SUPFAM" id="SSF52058">
    <property type="entry name" value="L domain-like"/>
    <property type="match status" value="1"/>
</dbReference>
<reference evidence="3" key="1">
    <citation type="submission" date="2023-10" db="EMBL/GenBank/DDBJ databases">
        <title>Genome assembly of Pristionchus species.</title>
        <authorList>
            <person name="Yoshida K."/>
            <person name="Sommer R.J."/>
        </authorList>
    </citation>
    <scope>NUCLEOTIDE SEQUENCE</scope>
    <source>
        <strain evidence="3">RS5133</strain>
    </source>
</reference>
<keyword evidence="2" id="KW-0677">Repeat</keyword>
<dbReference type="Proteomes" id="UP001432322">
    <property type="component" value="Unassembled WGS sequence"/>
</dbReference>
<dbReference type="PANTHER" id="PTHR24366">
    <property type="entry name" value="IG(IMMUNOGLOBULIN) AND LRR(LEUCINE RICH REPEAT) DOMAINS"/>
    <property type="match status" value="1"/>
</dbReference>
<dbReference type="AlphaFoldDB" id="A0AAV5URD7"/>
<dbReference type="PANTHER" id="PTHR24366:SF170">
    <property type="entry name" value="RE50361P"/>
    <property type="match status" value="1"/>
</dbReference>
<keyword evidence="4" id="KW-1185">Reference proteome</keyword>
<dbReference type="SMART" id="SM00369">
    <property type="entry name" value="LRR_TYP"/>
    <property type="match status" value="6"/>
</dbReference>